<evidence type="ECO:0000313" key="2">
    <source>
        <dbReference type="EMBL" id="EFI95052.1"/>
    </source>
</evidence>
<evidence type="ECO:0000256" key="1">
    <source>
        <dbReference type="SAM" id="MobiDB-lite"/>
    </source>
</evidence>
<feature type="region of interest" description="Disordered" evidence="1">
    <location>
        <begin position="1"/>
        <end position="37"/>
    </location>
</feature>
<organism evidence="3">
    <name type="scientific">Schizophyllum commune (strain H4-8 / FGSC 9210)</name>
    <name type="common">Split gill fungus</name>
    <dbReference type="NCBI Taxonomy" id="578458"/>
    <lineage>
        <taxon>Eukaryota</taxon>
        <taxon>Fungi</taxon>
        <taxon>Dikarya</taxon>
        <taxon>Basidiomycota</taxon>
        <taxon>Agaricomycotina</taxon>
        <taxon>Agaricomycetes</taxon>
        <taxon>Agaricomycetidae</taxon>
        <taxon>Agaricales</taxon>
        <taxon>Schizophyllaceae</taxon>
        <taxon>Schizophyllum</taxon>
    </lineage>
</organism>
<dbReference type="HOGENOM" id="CLU_1289599_0_0_1"/>
<gene>
    <name evidence="2" type="ORF">SCHCODRAFT_110237</name>
</gene>
<feature type="compositionally biased region" description="Basic residues" evidence="1">
    <location>
        <begin position="1"/>
        <end position="10"/>
    </location>
</feature>
<reference evidence="2 3" key="1">
    <citation type="journal article" date="2010" name="Nat. Biotechnol.">
        <title>Genome sequence of the model mushroom Schizophyllum commune.</title>
        <authorList>
            <person name="Ohm R.A."/>
            <person name="de Jong J.F."/>
            <person name="Lugones L.G."/>
            <person name="Aerts A."/>
            <person name="Kothe E."/>
            <person name="Stajich J.E."/>
            <person name="de Vries R.P."/>
            <person name="Record E."/>
            <person name="Levasseur A."/>
            <person name="Baker S.E."/>
            <person name="Bartholomew K.A."/>
            <person name="Coutinho P.M."/>
            <person name="Erdmann S."/>
            <person name="Fowler T.J."/>
            <person name="Gathman A.C."/>
            <person name="Lombard V."/>
            <person name="Henrissat B."/>
            <person name="Knabe N."/>
            <person name="Kuees U."/>
            <person name="Lilly W.W."/>
            <person name="Lindquist E."/>
            <person name="Lucas S."/>
            <person name="Magnuson J.K."/>
            <person name="Piumi F."/>
            <person name="Raudaskoski M."/>
            <person name="Salamov A."/>
            <person name="Schmutz J."/>
            <person name="Schwarze F.W.M.R."/>
            <person name="vanKuyk P.A."/>
            <person name="Horton J.S."/>
            <person name="Grigoriev I.V."/>
            <person name="Woesten H.A.B."/>
        </authorList>
    </citation>
    <scope>NUCLEOTIDE SEQUENCE [LARGE SCALE GENOMIC DNA]</scope>
    <source>
        <strain evidence="3">H4-8 / FGSC 9210</strain>
    </source>
</reference>
<accession>D8Q8F2</accession>
<dbReference type="AlphaFoldDB" id="D8Q8F2"/>
<name>D8Q8F2_SCHCM</name>
<protein>
    <submittedName>
        <fullName evidence="2">Uncharacterized protein</fullName>
    </submittedName>
</protein>
<proteinExistence type="predicted"/>
<feature type="non-terminal residue" evidence="2">
    <location>
        <position position="214"/>
    </location>
</feature>
<dbReference type="EMBL" id="GL377308">
    <property type="protein sequence ID" value="EFI95052.1"/>
    <property type="molecule type" value="Genomic_DNA"/>
</dbReference>
<sequence>MRAPRRRTRAARNPNASRACLLTPRPAPPPPPHARARSHAPSLCRCSLYDAPRAALNRGIERLRVGKCQIASSTSLKSPPRSPSSCAFPAIAGNVRALVGCAGVDQGPRRHANRPPACSLLKRAACRTGRACKSHPARARKHRVRALRGARRQGMLPEHLRRALRAWAGAARARMGGVAVPRACARLLTPGSDRTHVDAHALGRSRALVVQLML</sequence>
<dbReference type="VEuPathDB" id="FungiDB:SCHCODRAFT_01098235"/>
<evidence type="ECO:0000313" key="3">
    <source>
        <dbReference type="Proteomes" id="UP000007431"/>
    </source>
</evidence>
<dbReference type="Proteomes" id="UP000007431">
    <property type="component" value="Unassembled WGS sequence"/>
</dbReference>
<dbReference type="InParanoid" id="D8Q8F2"/>
<dbReference type="GeneID" id="9591376"/>
<dbReference type="RefSeq" id="XP_003029955.1">
    <property type="nucleotide sequence ID" value="XM_003029909.1"/>
</dbReference>
<dbReference type="KEGG" id="scm:SCHCO_01098235"/>
<keyword evidence="3" id="KW-1185">Reference proteome</keyword>